<comment type="cofactor">
    <cofactor evidence="1">
        <name>Zn(2+)</name>
        <dbReference type="ChEBI" id="CHEBI:29105"/>
    </cofactor>
</comment>
<dbReference type="UniPathway" id="UPA00034">
    <property type="reaction ID" value="UER00021"/>
</dbReference>
<dbReference type="SUPFAM" id="SSF53187">
    <property type="entry name" value="Zn-dependent exopeptidases"/>
    <property type="match status" value="1"/>
</dbReference>
<dbReference type="InterPro" id="IPR001261">
    <property type="entry name" value="ArgE/DapE_CS"/>
</dbReference>
<evidence type="ECO:0000256" key="7">
    <source>
        <dbReference type="ARBA" id="ARBA00022605"/>
    </source>
</evidence>
<reference evidence="17" key="1">
    <citation type="submission" date="2018-05" db="EMBL/GenBank/DDBJ databases">
        <authorList>
            <person name="Lanie J.A."/>
            <person name="Ng W.-L."/>
            <person name="Kazmierczak K.M."/>
            <person name="Andrzejewski T.M."/>
            <person name="Davidsen T.M."/>
            <person name="Wayne K.J."/>
            <person name="Tettelin H."/>
            <person name="Glass J.I."/>
            <person name="Rusch D."/>
            <person name="Podicherti R."/>
            <person name="Tsui H.-C.T."/>
            <person name="Winkler M.E."/>
        </authorList>
    </citation>
    <scope>NUCLEOTIDE SEQUENCE</scope>
</reference>
<dbReference type="FunFam" id="3.30.70.360:FF:000011">
    <property type="entry name" value="Succinyl-diaminopimelate desuccinylase"/>
    <property type="match status" value="1"/>
</dbReference>
<keyword evidence="12" id="KW-0457">Lysine biosynthesis</keyword>
<keyword evidence="9" id="KW-0378">Hydrolase</keyword>
<keyword evidence="7" id="KW-0028">Amino-acid biosynthesis</keyword>
<dbReference type="NCBIfam" id="TIGR01246">
    <property type="entry name" value="dapE_proteo"/>
    <property type="match status" value="1"/>
</dbReference>
<dbReference type="Gene3D" id="3.30.70.360">
    <property type="match status" value="1"/>
</dbReference>
<dbReference type="Pfam" id="PF01546">
    <property type="entry name" value="Peptidase_M20"/>
    <property type="match status" value="1"/>
</dbReference>
<dbReference type="PANTHER" id="PTHR43808:SF31">
    <property type="entry name" value="N-ACETYL-L-CITRULLINE DEACETYLASE"/>
    <property type="match status" value="1"/>
</dbReference>
<dbReference type="InterPro" id="IPR002933">
    <property type="entry name" value="Peptidase_M20"/>
</dbReference>
<proteinExistence type="inferred from homology"/>
<dbReference type="NCBIfam" id="NF009557">
    <property type="entry name" value="PRK13009.1"/>
    <property type="match status" value="1"/>
</dbReference>
<evidence type="ECO:0000256" key="13">
    <source>
        <dbReference type="ARBA" id="ARBA00023285"/>
    </source>
</evidence>
<feature type="domain" description="Peptidase M20 dimerisation" evidence="16">
    <location>
        <begin position="175"/>
        <end position="281"/>
    </location>
</feature>
<dbReference type="GO" id="GO:0008777">
    <property type="term" value="F:acetylornithine deacetylase activity"/>
    <property type="evidence" value="ECO:0007669"/>
    <property type="project" value="TreeGrafter"/>
</dbReference>
<evidence type="ECO:0000256" key="9">
    <source>
        <dbReference type="ARBA" id="ARBA00022801"/>
    </source>
</evidence>
<evidence type="ECO:0000256" key="1">
    <source>
        <dbReference type="ARBA" id="ARBA00001947"/>
    </source>
</evidence>
<feature type="non-terminal residue" evidence="17">
    <location>
        <position position="304"/>
    </location>
</feature>
<dbReference type="GO" id="GO:0009014">
    <property type="term" value="F:succinyl-diaminopimelate desuccinylase activity"/>
    <property type="evidence" value="ECO:0007669"/>
    <property type="project" value="UniProtKB-EC"/>
</dbReference>
<dbReference type="FunFam" id="3.40.630.10:FF:000005">
    <property type="entry name" value="Succinyl-diaminopimelate desuccinylase"/>
    <property type="match status" value="1"/>
</dbReference>
<protein>
    <recommendedName>
        <fullName evidence="6">Succinyl-diaminopimelate desuccinylase</fullName>
        <ecNumber evidence="5">3.5.1.18</ecNumber>
    </recommendedName>
    <alternativeName>
        <fullName evidence="14">N-succinyl-LL-2,6-diaminoheptanedioate amidohydrolase</fullName>
    </alternativeName>
</protein>
<gene>
    <name evidence="17" type="ORF">METZ01_LOCUS292013</name>
</gene>
<evidence type="ECO:0000256" key="5">
    <source>
        <dbReference type="ARBA" id="ARBA00011921"/>
    </source>
</evidence>
<dbReference type="GO" id="GO:0019877">
    <property type="term" value="P:diaminopimelate biosynthetic process"/>
    <property type="evidence" value="ECO:0007669"/>
    <property type="project" value="UniProtKB-KW"/>
</dbReference>
<dbReference type="PANTHER" id="PTHR43808">
    <property type="entry name" value="ACETYLORNITHINE DEACETYLASE"/>
    <property type="match status" value="1"/>
</dbReference>
<dbReference type="PROSITE" id="PS00759">
    <property type="entry name" value="ARGE_DAPE_CPG2_2"/>
    <property type="match status" value="1"/>
</dbReference>
<dbReference type="EMBL" id="UINC01088698">
    <property type="protein sequence ID" value="SVC39159.1"/>
    <property type="molecule type" value="Genomic_DNA"/>
</dbReference>
<evidence type="ECO:0000259" key="16">
    <source>
        <dbReference type="Pfam" id="PF07687"/>
    </source>
</evidence>
<dbReference type="SUPFAM" id="SSF55031">
    <property type="entry name" value="Bacterial exopeptidase dimerisation domain"/>
    <property type="match status" value="1"/>
</dbReference>
<evidence type="ECO:0000256" key="6">
    <source>
        <dbReference type="ARBA" id="ARBA00022391"/>
    </source>
</evidence>
<sequence>MTDTLKLTTELINRKTLTPDDNGCQKIIAERLIKNRFNAEHLRFDDVDNLWITHGNSGPLFVFAGHTDTVPVGPIEKWNTDPFKAEIKEGYLYGRGAADMKSGIAAMVTAAERYVEKNPNHSGTIALLITSDEEGLSINGTRKVIDYLNENKIKIDWCVVGEPSSDKQLADVIRIGRRGSLNGILTIKGIQGHVAYPDKADNPIHKASEFLNEITSIQWDQGNDSFPPTSFQISNINAGTGADNVIPDALNLLFNFRYSTETSQDEIENKVEELLKKFSLDYTLEWKLSGAPFVTGSGRLIDVA</sequence>
<dbReference type="InterPro" id="IPR050072">
    <property type="entry name" value="Peptidase_M20A"/>
</dbReference>
<accession>A0A382LR27</accession>
<evidence type="ECO:0000256" key="10">
    <source>
        <dbReference type="ARBA" id="ARBA00022833"/>
    </source>
</evidence>
<dbReference type="AlphaFoldDB" id="A0A382LR27"/>
<dbReference type="Pfam" id="PF07687">
    <property type="entry name" value="M20_dimer"/>
    <property type="match status" value="1"/>
</dbReference>
<dbReference type="GO" id="GO:0009089">
    <property type="term" value="P:lysine biosynthetic process via diaminopimelate"/>
    <property type="evidence" value="ECO:0007669"/>
    <property type="project" value="UniProtKB-UniPathway"/>
</dbReference>
<evidence type="ECO:0000256" key="11">
    <source>
        <dbReference type="ARBA" id="ARBA00022915"/>
    </source>
</evidence>
<evidence type="ECO:0000256" key="3">
    <source>
        <dbReference type="ARBA" id="ARBA00006746"/>
    </source>
</evidence>
<organism evidence="17">
    <name type="scientific">marine metagenome</name>
    <dbReference type="NCBI Taxonomy" id="408172"/>
    <lineage>
        <taxon>unclassified sequences</taxon>
        <taxon>metagenomes</taxon>
        <taxon>ecological metagenomes</taxon>
    </lineage>
</organism>
<evidence type="ECO:0000256" key="14">
    <source>
        <dbReference type="ARBA" id="ARBA00031891"/>
    </source>
</evidence>
<keyword evidence="11" id="KW-0220">Diaminopimelate biosynthesis</keyword>
<evidence type="ECO:0000256" key="15">
    <source>
        <dbReference type="ARBA" id="ARBA00051301"/>
    </source>
</evidence>
<dbReference type="CDD" id="cd03891">
    <property type="entry name" value="M20_DapE_proteobac"/>
    <property type="match status" value="1"/>
</dbReference>
<evidence type="ECO:0000256" key="12">
    <source>
        <dbReference type="ARBA" id="ARBA00023154"/>
    </source>
</evidence>
<dbReference type="EC" id="3.5.1.18" evidence="5"/>
<dbReference type="GO" id="GO:0006526">
    <property type="term" value="P:L-arginine biosynthetic process"/>
    <property type="evidence" value="ECO:0007669"/>
    <property type="project" value="TreeGrafter"/>
</dbReference>
<comment type="similarity">
    <text evidence="3">Belongs to the peptidase M20A family. DapE subfamily.</text>
</comment>
<evidence type="ECO:0000256" key="2">
    <source>
        <dbReference type="ARBA" id="ARBA00005130"/>
    </source>
</evidence>
<keyword evidence="8" id="KW-0479">Metal-binding</keyword>
<comment type="catalytic activity">
    <reaction evidence="15">
        <text>N-succinyl-(2S,6S)-2,6-diaminopimelate + H2O = (2S,6S)-2,6-diaminopimelate + succinate</text>
        <dbReference type="Rhea" id="RHEA:22608"/>
        <dbReference type="ChEBI" id="CHEBI:15377"/>
        <dbReference type="ChEBI" id="CHEBI:30031"/>
        <dbReference type="ChEBI" id="CHEBI:57609"/>
        <dbReference type="ChEBI" id="CHEBI:58087"/>
        <dbReference type="EC" id="3.5.1.18"/>
    </reaction>
</comment>
<name>A0A382LR27_9ZZZZ</name>
<dbReference type="InterPro" id="IPR036264">
    <property type="entry name" value="Bact_exopeptidase_dim_dom"/>
</dbReference>
<dbReference type="Gene3D" id="3.40.630.10">
    <property type="entry name" value="Zn peptidases"/>
    <property type="match status" value="1"/>
</dbReference>
<keyword evidence="13" id="KW-0170">Cobalt</keyword>
<keyword evidence="10" id="KW-0862">Zinc</keyword>
<comment type="subunit">
    <text evidence="4">Homodimer.</text>
</comment>
<evidence type="ECO:0000313" key="17">
    <source>
        <dbReference type="EMBL" id="SVC39159.1"/>
    </source>
</evidence>
<dbReference type="InterPro" id="IPR005941">
    <property type="entry name" value="DapE_proteobac"/>
</dbReference>
<comment type="pathway">
    <text evidence="2">Amino-acid biosynthesis; L-lysine biosynthesis via DAP pathway; LL-2,6-diaminopimelate from (S)-tetrahydrodipicolinate (succinylase route): step 3/3.</text>
</comment>
<evidence type="ECO:0000256" key="8">
    <source>
        <dbReference type="ARBA" id="ARBA00022723"/>
    </source>
</evidence>
<evidence type="ECO:0000256" key="4">
    <source>
        <dbReference type="ARBA" id="ARBA00011738"/>
    </source>
</evidence>
<dbReference type="InterPro" id="IPR011650">
    <property type="entry name" value="Peptidase_M20_dimer"/>
</dbReference>
<dbReference type="GO" id="GO:0046872">
    <property type="term" value="F:metal ion binding"/>
    <property type="evidence" value="ECO:0007669"/>
    <property type="project" value="UniProtKB-KW"/>
</dbReference>